<dbReference type="Proteomes" id="UP000276834">
    <property type="component" value="Unassembled WGS sequence"/>
</dbReference>
<proteinExistence type="predicted"/>
<gene>
    <name evidence="2" type="ORF">DV515_00003539</name>
</gene>
<evidence type="ECO:0000256" key="1">
    <source>
        <dbReference type="SAM" id="MobiDB-lite"/>
    </source>
</evidence>
<accession>A0A3L8SUW9</accession>
<keyword evidence="3" id="KW-1185">Reference proteome</keyword>
<dbReference type="EMBL" id="QUSF01000007">
    <property type="protein sequence ID" value="RLW07600.1"/>
    <property type="molecule type" value="Genomic_DNA"/>
</dbReference>
<sequence length="154" mass="16656">MNQASREGLASLYEVRTAQPSGTKAQPHPPGQRGNHQGITAWTSGCPATLLQRKTPTRRVKGAGKQEEDGRNGVYVTSISTPQELTKKCPLVNGRDAGGQDSTWTLPNLPSKCTWTATTPASKSPHSCVPLRMWLAQVSALCFPEHLLVWGILL</sequence>
<protein>
    <submittedName>
        <fullName evidence="2">Uncharacterized protein</fullName>
    </submittedName>
</protein>
<dbReference type="OrthoDB" id="728at2759"/>
<feature type="region of interest" description="Disordered" evidence="1">
    <location>
        <begin position="15"/>
        <end position="42"/>
    </location>
</feature>
<dbReference type="AlphaFoldDB" id="A0A3L8SUW9"/>
<evidence type="ECO:0000313" key="2">
    <source>
        <dbReference type="EMBL" id="RLW07600.1"/>
    </source>
</evidence>
<name>A0A3L8SUW9_CHLGU</name>
<evidence type="ECO:0000313" key="3">
    <source>
        <dbReference type="Proteomes" id="UP000276834"/>
    </source>
</evidence>
<organism evidence="2 3">
    <name type="scientific">Chloebia gouldiae</name>
    <name type="common">Gouldian finch</name>
    <name type="synonym">Erythrura gouldiae</name>
    <dbReference type="NCBI Taxonomy" id="44316"/>
    <lineage>
        <taxon>Eukaryota</taxon>
        <taxon>Metazoa</taxon>
        <taxon>Chordata</taxon>
        <taxon>Craniata</taxon>
        <taxon>Vertebrata</taxon>
        <taxon>Euteleostomi</taxon>
        <taxon>Archelosauria</taxon>
        <taxon>Archosauria</taxon>
        <taxon>Dinosauria</taxon>
        <taxon>Saurischia</taxon>
        <taxon>Theropoda</taxon>
        <taxon>Coelurosauria</taxon>
        <taxon>Aves</taxon>
        <taxon>Neognathae</taxon>
        <taxon>Neoaves</taxon>
        <taxon>Telluraves</taxon>
        <taxon>Australaves</taxon>
        <taxon>Passeriformes</taxon>
        <taxon>Passeroidea</taxon>
        <taxon>Passeridae</taxon>
        <taxon>Chloebia</taxon>
    </lineage>
</organism>
<feature type="region of interest" description="Disordered" evidence="1">
    <location>
        <begin position="54"/>
        <end position="73"/>
    </location>
</feature>
<reference evidence="2 3" key="1">
    <citation type="journal article" date="2018" name="Proc. R. Soc. B">
        <title>A non-coding region near Follistatin controls head colour polymorphism in the Gouldian finch.</title>
        <authorList>
            <person name="Toomey M.B."/>
            <person name="Marques C.I."/>
            <person name="Andrade P."/>
            <person name="Araujo P.M."/>
            <person name="Sabatino S."/>
            <person name="Gazda M.A."/>
            <person name="Afonso S."/>
            <person name="Lopes R.J."/>
            <person name="Corbo J.C."/>
            <person name="Carneiro M."/>
        </authorList>
    </citation>
    <scope>NUCLEOTIDE SEQUENCE [LARGE SCALE GENOMIC DNA]</scope>
    <source>
        <strain evidence="2">Red01</strain>
        <tissue evidence="2">Muscle</tissue>
    </source>
</reference>
<comment type="caution">
    <text evidence="2">The sequence shown here is derived from an EMBL/GenBank/DDBJ whole genome shotgun (WGS) entry which is preliminary data.</text>
</comment>